<gene>
    <name evidence="2" type="ORF">GCM10023307_30440</name>
</gene>
<evidence type="ECO:0000259" key="1">
    <source>
        <dbReference type="Pfam" id="PF00535"/>
    </source>
</evidence>
<evidence type="ECO:0000313" key="3">
    <source>
        <dbReference type="Proteomes" id="UP001499959"/>
    </source>
</evidence>
<dbReference type="EMBL" id="BAABJE010000017">
    <property type="protein sequence ID" value="GAA4801790.1"/>
    <property type="molecule type" value="Genomic_DNA"/>
</dbReference>
<dbReference type="RefSeq" id="WP_345304204.1">
    <property type="nucleotide sequence ID" value="NZ_BAABJE010000017.1"/>
</dbReference>
<organism evidence="2 3">
    <name type="scientific">Lysobacter hankyongensis</name>
    <dbReference type="NCBI Taxonomy" id="1176535"/>
    <lineage>
        <taxon>Bacteria</taxon>
        <taxon>Pseudomonadati</taxon>
        <taxon>Pseudomonadota</taxon>
        <taxon>Gammaproteobacteria</taxon>
        <taxon>Lysobacterales</taxon>
        <taxon>Lysobacteraceae</taxon>
        <taxon>Lysobacter</taxon>
    </lineage>
</organism>
<evidence type="ECO:0000313" key="2">
    <source>
        <dbReference type="EMBL" id="GAA4801790.1"/>
    </source>
</evidence>
<dbReference type="PANTHER" id="PTHR43685">
    <property type="entry name" value="GLYCOSYLTRANSFERASE"/>
    <property type="match status" value="1"/>
</dbReference>
<proteinExistence type="predicted"/>
<dbReference type="SUPFAM" id="SSF53448">
    <property type="entry name" value="Nucleotide-diphospho-sugar transferases"/>
    <property type="match status" value="1"/>
</dbReference>
<comment type="caution">
    <text evidence="2">The sequence shown here is derived from an EMBL/GenBank/DDBJ whole genome shotgun (WGS) entry which is preliminary data.</text>
</comment>
<dbReference type="InterPro" id="IPR029044">
    <property type="entry name" value="Nucleotide-diphossugar_trans"/>
</dbReference>
<dbReference type="InterPro" id="IPR001173">
    <property type="entry name" value="Glyco_trans_2-like"/>
</dbReference>
<dbReference type="CDD" id="cd00761">
    <property type="entry name" value="Glyco_tranf_GTA_type"/>
    <property type="match status" value="1"/>
</dbReference>
<protein>
    <submittedName>
        <fullName evidence="2">Glycosyltransferase family 2 protein</fullName>
    </submittedName>
</protein>
<keyword evidence="3" id="KW-1185">Reference proteome</keyword>
<dbReference type="Proteomes" id="UP001499959">
    <property type="component" value="Unassembled WGS sequence"/>
</dbReference>
<accession>A0ABP9C1V1</accession>
<sequence>MSDAATNVGAIAGTAKVSAIAGTAKVSVVMPAYNAAATLRASMDSVFAQTHADVELLLIDDRSKDATWEIVQEVAAREPRLVPIRMPQNGGVADARNAGLEAATGSHIAFLDSDDRWLPEKLALQLAHLRAIGGAISYTAYRRFGEDGRTLSLVRPPAEVGYADMLKSNRIGNLTGLYDRALGEARFQRIGHEDYVFWLQMVRRAGIARRVPTDAPLAEYLVRSGSLSADKRRAARWQWNIYRNVEGLGRVRAAWYFAHYAAIAVAKRR</sequence>
<dbReference type="Gene3D" id="3.90.550.10">
    <property type="entry name" value="Spore Coat Polysaccharide Biosynthesis Protein SpsA, Chain A"/>
    <property type="match status" value="1"/>
</dbReference>
<feature type="domain" description="Glycosyltransferase 2-like" evidence="1">
    <location>
        <begin position="27"/>
        <end position="155"/>
    </location>
</feature>
<dbReference type="InterPro" id="IPR050834">
    <property type="entry name" value="Glycosyltransf_2"/>
</dbReference>
<dbReference type="PANTHER" id="PTHR43685:SF2">
    <property type="entry name" value="GLYCOSYLTRANSFERASE 2-LIKE DOMAIN-CONTAINING PROTEIN"/>
    <property type="match status" value="1"/>
</dbReference>
<dbReference type="Pfam" id="PF00535">
    <property type="entry name" value="Glycos_transf_2"/>
    <property type="match status" value="1"/>
</dbReference>
<name>A0ABP9C1V1_9GAMM</name>
<reference evidence="3" key="1">
    <citation type="journal article" date="2019" name="Int. J. Syst. Evol. Microbiol.">
        <title>The Global Catalogue of Microorganisms (GCM) 10K type strain sequencing project: providing services to taxonomists for standard genome sequencing and annotation.</title>
        <authorList>
            <consortium name="The Broad Institute Genomics Platform"/>
            <consortium name="The Broad Institute Genome Sequencing Center for Infectious Disease"/>
            <person name="Wu L."/>
            <person name="Ma J."/>
        </authorList>
    </citation>
    <scope>NUCLEOTIDE SEQUENCE [LARGE SCALE GENOMIC DNA]</scope>
    <source>
        <strain evidence="3">JCM 18204</strain>
    </source>
</reference>